<accession>A0AC59YL46</accession>
<sequence>HTDTQTPTPTHTLPLTCLSTAFSPVHYRCPGCPGPPARGAPGRQGYSSVSCLSSERPSTGLQ</sequence>
<reference evidence="1" key="1">
    <citation type="submission" date="2023-05" db="EMBL/GenBank/DDBJ databases">
        <authorList>
            <consortium name="ELIXIR-Norway"/>
        </authorList>
    </citation>
    <scope>NUCLEOTIDE SEQUENCE</scope>
</reference>
<evidence type="ECO:0000313" key="1">
    <source>
        <dbReference type="EMBL" id="CAM9798045.1"/>
    </source>
</evidence>
<organism evidence="1 2">
    <name type="scientific">Rangifer tarandus platyrhynchus</name>
    <name type="common">Svalbard reindeer</name>
    <dbReference type="NCBI Taxonomy" id="3082113"/>
    <lineage>
        <taxon>Eukaryota</taxon>
        <taxon>Metazoa</taxon>
        <taxon>Chordata</taxon>
        <taxon>Craniata</taxon>
        <taxon>Vertebrata</taxon>
        <taxon>Euteleostomi</taxon>
        <taxon>Mammalia</taxon>
        <taxon>Eutheria</taxon>
        <taxon>Laurasiatheria</taxon>
        <taxon>Artiodactyla</taxon>
        <taxon>Ruminantia</taxon>
        <taxon>Pecora</taxon>
        <taxon>Cervidae</taxon>
        <taxon>Odocoileinae</taxon>
        <taxon>Rangifer</taxon>
    </lineage>
</organism>
<name>A0AC59YL46_RANTA</name>
<evidence type="ECO:0000313" key="2">
    <source>
        <dbReference type="Proteomes" id="UP001162501"/>
    </source>
</evidence>
<feature type="non-terminal residue" evidence="1">
    <location>
        <position position="1"/>
    </location>
</feature>
<reference evidence="1" key="2">
    <citation type="submission" date="2025-03" db="EMBL/GenBank/DDBJ databases">
        <authorList>
            <consortium name="ELIXIR-Norway"/>
            <consortium name="Elixir Norway"/>
        </authorList>
    </citation>
    <scope>NUCLEOTIDE SEQUENCE</scope>
</reference>
<proteinExistence type="predicted"/>
<gene>
    <name evidence="1" type="ORF">MRATA1EN22A_LOCUS7595</name>
</gene>
<protein>
    <submittedName>
        <fullName evidence="1">Uncharacterized protein</fullName>
    </submittedName>
</protein>
<dbReference type="Proteomes" id="UP001162501">
    <property type="component" value="Chromosome 18"/>
</dbReference>
<feature type="non-terminal residue" evidence="1">
    <location>
        <position position="62"/>
    </location>
</feature>
<dbReference type="EMBL" id="OX596102">
    <property type="protein sequence ID" value="CAM9798045.1"/>
    <property type="molecule type" value="Genomic_DNA"/>
</dbReference>